<dbReference type="RefSeq" id="WP_250340243.1">
    <property type="nucleotide sequence ID" value="NZ_CP063231.1"/>
</dbReference>
<keyword evidence="1" id="KW-0812">Transmembrane</keyword>
<accession>A0ABY4T486</accession>
<keyword evidence="1" id="KW-0472">Membrane</keyword>
<evidence type="ECO:0000256" key="1">
    <source>
        <dbReference type="SAM" id="Phobius"/>
    </source>
</evidence>
<dbReference type="EMBL" id="CP063231">
    <property type="protein sequence ID" value="URL59732.1"/>
    <property type="molecule type" value="Genomic_DNA"/>
</dbReference>
<dbReference type="Proteomes" id="UP001056681">
    <property type="component" value="Chromosome"/>
</dbReference>
<keyword evidence="3" id="KW-1185">Reference proteome</keyword>
<feature type="transmembrane region" description="Helical" evidence="1">
    <location>
        <begin position="25"/>
        <end position="43"/>
    </location>
</feature>
<gene>
    <name evidence="2" type="ORF">IM816_06465</name>
</gene>
<evidence type="ECO:0000313" key="3">
    <source>
        <dbReference type="Proteomes" id="UP001056681"/>
    </source>
</evidence>
<evidence type="ECO:0000313" key="2">
    <source>
        <dbReference type="EMBL" id="URL59732.1"/>
    </source>
</evidence>
<keyword evidence="1" id="KW-1133">Transmembrane helix</keyword>
<sequence>MAAYTALMIASTKVGFLVAHPMWEGVLAVSLTFALFAVMFVTYDRSERM</sequence>
<protein>
    <submittedName>
        <fullName evidence="2">Uncharacterized protein</fullName>
    </submittedName>
</protein>
<proteinExistence type="predicted"/>
<organism evidence="2 3">
    <name type="scientific">Luteibacter flocculans</name>
    <dbReference type="NCBI Taxonomy" id="2780091"/>
    <lineage>
        <taxon>Bacteria</taxon>
        <taxon>Pseudomonadati</taxon>
        <taxon>Pseudomonadota</taxon>
        <taxon>Gammaproteobacteria</taxon>
        <taxon>Lysobacterales</taxon>
        <taxon>Rhodanobacteraceae</taxon>
        <taxon>Luteibacter</taxon>
    </lineage>
</organism>
<reference evidence="2" key="1">
    <citation type="submission" date="2020-10" db="EMBL/GenBank/DDBJ databases">
        <title>Whole-genome sequence of Luteibacter sp. EIF3.</title>
        <authorList>
            <person name="Friedrich I."/>
            <person name="Hertel R."/>
            <person name="Daniel R."/>
        </authorList>
    </citation>
    <scope>NUCLEOTIDE SEQUENCE</scope>
    <source>
        <strain evidence="2">EIF3</strain>
    </source>
</reference>
<name>A0ABY4T486_9GAMM</name>